<evidence type="ECO:0000313" key="4">
    <source>
        <dbReference type="Proteomes" id="UP000648239"/>
    </source>
</evidence>
<feature type="domain" description="Response regulatory" evidence="2">
    <location>
        <begin position="2"/>
        <end position="118"/>
    </location>
</feature>
<proteinExistence type="predicted"/>
<organism evidence="3 4">
    <name type="scientific">Candidatus Polarisedimenticola svalbardensis</name>
    <dbReference type="NCBI Taxonomy" id="2886004"/>
    <lineage>
        <taxon>Bacteria</taxon>
        <taxon>Pseudomonadati</taxon>
        <taxon>Acidobacteriota</taxon>
        <taxon>Candidatus Polarisedimenticolia</taxon>
        <taxon>Candidatus Polarisedimenticolales</taxon>
        <taxon>Candidatus Polarisedimenticolaceae</taxon>
        <taxon>Candidatus Polarisedimenticola</taxon>
    </lineage>
</organism>
<dbReference type="SMART" id="SM00448">
    <property type="entry name" value="REC"/>
    <property type="match status" value="1"/>
</dbReference>
<dbReference type="EMBL" id="JACXWD010000020">
    <property type="protein sequence ID" value="MBD3868009.1"/>
    <property type="molecule type" value="Genomic_DNA"/>
</dbReference>
<dbReference type="InterPro" id="IPR011006">
    <property type="entry name" value="CheY-like_superfamily"/>
</dbReference>
<dbReference type="AlphaFoldDB" id="A0A8J7CEB6"/>
<dbReference type="GO" id="GO:0000160">
    <property type="term" value="P:phosphorelay signal transduction system"/>
    <property type="evidence" value="ECO:0007669"/>
    <property type="project" value="InterPro"/>
</dbReference>
<feature type="modified residue" description="4-aspartylphosphate" evidence="1">
    <location>
        <position position="51"/>
    </location>
</feature>
<dbReference type="Gene3D" id="3.40.50.2300">
    <property type="match status" value="1"/>
</dbReference>
<protein>
    <submittedName>
        <fullName evidence="3">Response regulator</fullName>
    </submittedName>
</protein>
<dbReference type="SUPFAM" id="SSF52172">
    <property type="entry name" value="CheY-like"/>
    <property type="match status" value="1"/>
</dbReference>
<dbReference type="InterPro" id="IPR001789">
    <property type="entry name" value="Sig_transdc_resp-reg_receiver"/>
</dbReference>
<keyword evidence="1" id="KW-0597">Phosphoprotein</keyword>
<sequence length="125" mass="13767">MNVLIIEDESAIAEVLSESLTMAGHTCIKAADLKEAEELLEDRSIEGITLDNLLPGGRGIFWLTRLATLRPDLIGRTVVFTGARLSKFEQDVAERYNVPVLEKPIDLPQLAETLAGLQKNRPGVR</sequence>
<accession>A0A8J7CEB6</accession>
<comment type="caution">
    <text evidence="3">The sequence shown here is derived from an EMBL/GenBank/DDBJ whole genome shotgun (WGS) entry which is preliminary data.</text>
</comment>
<reference evidence="3 4" key="1">
    <citation type="submission" date="2020-08" db="EMBL/GenBank/DDBJ databases">
        <title>Acidobacteriota in marine sediments use diverse sulfur dissimilation pathways.</title>
        <authorList>
            <person name="Wasmund K."/>
        </authorList>
    </citation>
    <scope>NUCLEOTIDE SEQUENCE [LARGE SCALE GENOMIC DNA]</scope>
    <source>
        <strain evidence="3">MAG AM4</strain>
    </source>
</reference>
<dbReference type="Pfam" id="PF00072">
    <property type="entry name" value="Response_reg"/>
    <property type="match status" value="1"/>
</dbReference>
<dbReference type="Proteomes" id="UP000648239">
    <property type="component" value="Unassembled WGS sequence"/>
</dbReference>
<name>A0A8J7CEB6_9BACT</name>
<dbReference type="PROSITE" id="PS50110">
    <property type="entry name" value="RESPONSE_REGULATORY"/>
    <property type="match status" value="1"/>
</dbReference>
<evidence type="ECO:0000256" key="1">
    <source>
        <dbReference type="PROSITE-ProRule" id="PRU00169"/>
    </source>
</evidence>
<evidence type="ECO:0000259" key="2">
    <source>
        <dbReference type="PROSITE" id="PS50110"/>
    </source>
</evidence>
<gene>
    <name evidence="3" type="ORF">IFK94_07785</name>
</gene>
<evidence type="ECO:0000313" key="3">
    <source>
        <dbReference type="EMBL" id="MBD3868009.1"/>
    </source>
</evidence>